<dbReference type="InterPro" id="IPR013406">
    <property type="entry name" value="CHP02574_addiction_mod"/>
</dbReference>
<keyword evidence="2" id="KW-1185">Reference proteome</keyword>
<protein>
    <submittedName>
        <fullName evidence="1">Addiction module component CHP02574 family protein</fullName>
    </submittedName>
</protein>
<dbReference type="STRING" id="697282.Mettu_0400"/>
<dbReference type="RefSeq" id="WP_006889610.1">
    <property type="nucleotide sequence ID" value="NZ_JH109152.1"/>
</dbReference>
<dbReference type="HOGENOM" id="CLU_185169_0_0_6"/>
<evidence type="ECO:0000313" key="1">
    <source>
        <dbReference type="EMBL" id="EGW21631.1"/>
    </source>
</evidence>
<proteinExistence type="predicted"/>
<accession>G3IUU6</accession>
<dbReference type="AlphaFoldDB" id="G3IUU6"/>
<dbReference type="Proteomes" id="UP000004664">
    <property type="component" value="Unassembled WGS sequence"/>
</dbReference>
<name>G3IUU6_METTV</name>
<gene>
    <name evidence="1" type="ORF">Mettu_0400</name>
</gene>
<sequence>MTAIQIEKLSVTEKIQVMESLWDSLCTHADNINSPAWHSEVLQQREEMLNDGTDTFIDWNDAKKDIRNQLP</sequence>
<evidence type="ECO:0000313" key="2">
    <source>
        <dbReference type="Proteomes" id="UP000004664"/>
    </source>
</evidence>
<dbReference type="eggNOG" id="ENOG5031S1I">
    <property type="taxonomic scope" value="Bacteria"/>
</dbReference>
<reference evidence="1 2" key="1">
    <citation type="submission" date="2011-06" db="EMBL/GenBank/DDBJ databases">
        <title>Genomic sequence of Methylobacter tundripaludum SV96.</title>
        <authorList>
            <consortium name="US DOE Joint Genome Institute"/>
            <person name="Lucas S."/>
            <person name="Han J."/>
            <person name="Lapidus A."/>
            <person name="Cheng J.-F."/>
            <person name="Goodwin L."/>
            <person name="Pitluck S."/>
            <person name="Held B."/>
            <person name="Detter J.C."/>
            <person name="Han C."/>
            <person name="Tapia R."/>
            <person name="Land M."/>
            <person name="Hauser L."/>
            <person name="Kyrpides N."/>
            <person name="Ivanova N."/>
            <person name="Ovchinnikova G."/>
            <person name="Pagani I."/>
            <person name="Klotz M.G."/>
            <person name="Dispirito A.A."/>
            <person name="Murrell J.C."/>
            <person name="Dunfield P."/>
            <person name="Kalyuzhnaya M.G."/>
            <person name="Svenning M."/>
            <person name="Trotsenko Y.A."/>
            <person name="Stein L.Y."/>
            <person name="Woyke T."/>
        </authorList>
    </citation>
    <scope>NUCLEOTIDE SEQUENCE [LARGE SCALE GENOMIC DNA]</scope>
    <source>
        <strain evidence="2">ATCC BAA-1195 / DSM 17260 / SV96</strain>
    </source>
</reference>
<dbReference type="Pfam" id="PF09720">
    <property type="entry name" value="Unstab_antitox"/>
    <property type="match status" value="1"/>
</dbReference>
<organism evidence="1 2">
    <name type="scientific">Methylobacter tundripaludum (strain ATCC BAA-1195 / DSM 17260 / SV96)</name>
    <dbReference type="NCBI Taxonomy" id="697282"/>
    <lineage>
        <taxon>Bacteria</taxon>
        <taxon>Pseudomonadati</taxon>
        <taxon>Pseudomonadota</taxon>
        <taxon>Gammaproteobacteria</taxon>
        <taxon>Methylococcales</taxon>
        <taxon>Methylococcaceae</taxon>
        <taxon>Methylobacter</taxon>
    </lineage>
</organism>
<dbReference type="EMBL" id="JH109152">
    <property type="protein sequence ID" value="EGW21631.1"/>
    <property type="molecule type" value="Genomic_DNA"/>
</dbReference>